<dbReference type="AlphaFoldDB" id="C5FKM4"/>
<dbReference type="RefSeq" id="XP_002847559.1">
    <property type="nucleotide sequence ID" value="XM_002847513.1"/>
</dbReference>
<accession>C5FKM4</accession>
<dbReference type="GeneID" id="9223644"/>
<evidence type="ECO:0000313" key="1">
    <source>
        <dbReference type="EMBL" id="EEQ30246.1"/>
    </source>
</evidence>
<dbReference type="Proteomes" id="UP000002035">
    <property type="component" value="Unassembled WGS sequence"/>
</dbReference>
<keyword evidence="2" id="KW-1185">Reference proteome</keyword>
<name>C5FKM4_ARTOC</name>
<sequence length="285" mass="32271">MYYNSLALGNAMSRSRPDHILDPNGDVIIELRIEPGNGATKPHEESFQVCSRHLILASGYFRMKFAGPWKRAYQSRGSQCLRVPQDCNNLGMFLVLMNIFHGHSRGVPRKVSLGELVSFAALVETYECLDIVGFFADIWIRALKGRLPRTFSDTAKMWTYVAYIFQEPIVFQSMTKIAVKHGKRITSSDLLLPPDVCLEIEKQRVALNCQLLIFLKRTVLRLQVETSSNNSGSAGLTLGILSARLADLRLLNRRPTRPFYHERITTYLEALEHGVKGLRLCDART</sequence>
<dbReference type="OrthoDB" id="5326346at2759"/>
<dbReference type="eggNOG" id="ENOG502RM9P">
    <property type="taxonomic scope" value="Eukaryota"/>
</dbReference>
<dbReference type="OMA" id="LRICHCK"/>
<dbReference type="EMBL" id="DS995703">
    <property type="protein sequence ID" value="EEQ30246.1"/>
    <property type="molecule type" value="Genomic_DNA"/>
</dbReference>
<evidence type="ECO:0008006" key="3">
    <source>
        <dbReference type="Google" id="ProtNLM"/>
    </source>
</evidence>
<reference evidence="2" key="1">
    <citation type="journal article" date="2012" name="MBio">
        <title>Comparative genome analysis of Trichophyton rubrum and related dermatophytes reveals candidate genes involved in infection.</title>
        <authorList>
            <person name="Martinez D.A."/>
            <person name="Oliver B.G."/>
            <person name="Graeser Y."/>
            <person name="Goldberg J.M."/>
            <person name="Li W."/>
            <person name="Martinez-Rossi N.M."/>
            <person name="Monod M."/>
            <person name="Shelest E."/>
            <person name="Barton R.C."/>
            <person name="Birch E."/>
            <person name="Brakhage A.A."/>
            <person name="Chen Z."/>
            <person name="Gurr S.J."/>
            <person name="Heiman D."/>
            <person name="Heitman J."/>
            <person name="Kosti I."/>
            <person name="Rossi A."/>
            <person name="Saif S."/>
            <person name="Samalova M."/>
            <person name="Saunders C.W."/>
            <person name="Shea T."/>
            <person name="Summerbell R.C."/>
            <person name="Xu J."/>
            <person name="Young S."/>
            <person name="Zeng Q."/>
            <person name="Birren B.W."/>
            <person name="Cuomo C.A."/>
            <person name="White T.C."/>
        </authorList>
    </citation>
    <scope>NUCLEOTIDE SEQUENCE [LARGE SCALE GENOMIC DNA]</scope>
    <source>
        <strain evidence="2">ATCC MYA-4605 / CBS 113480</strain>
    </source>
</reference>
<gene>
    <name evidence="1" type="ORF">MCYG_03065</name>
</gene>
<organism evidence="1 2">
    <name type="scientific">Arthroderma otae (strain ATCC MYA-4605 / CBS 113480)</name>
    <name type="common">Microsporum canis</name>
    <dbReference type="NCBI Taxonomy" id="554155"/>
    <lineage>
        <taxon>Eukaryota</taxon>
        <taxon>Fungi</taxon>
        <taxon>Dikarya</taxon>
        <taxon>Ascomycota</taxon>
        <taxon>Pezizomycotina</taxon>
        <taxon>Eurotiomycetes</taxon>
        <taxon>Eurotiomycetidae</taxon>
        <taxon>Onygenales</taxon>
        <taxon>Arthrodermataceae</taxon>
        <taxon>Microsporum</taxon>
    </lineage>
</organism>
<dbReference type="HOGENOM" id="CLU_031555_2_0_1"/>
<dbReference type="STRING" id="554155.C5FKM4"/>
<protein>
    <recommendedName>
        <fullName evidence="3">BTB domain-containing protein</fullName>
    </recommendedName>
</protein>
<dbReference type="VEuPathDB" id="FungiDB:MCYG_03065"/>
<proteinExistence type="predicted"/>
<evidence type="ECO:0000313" key="2">
    <source>
        <dbReference type="Proteomes" id="UP000002035"/>
    </source>
</evidence>